<sequence>MQLSTYLPISPSHLMDLKQDGEEGQLDFLGLATLPGILLHSEACPVPTVRITSLTLACSASCIVGHCCAPATMAFERAEVDSASPFRSVKEAVVVYGDRCHAGNASSRKTSSSAKLDIIRSPVCSLPPPKPVFSANSSPPSLSSTFRFVHERDDELRVVNALRKLEAELYEAKREVKLLKEMQSETKVAVAALCLQLQKSMSKTEARSLAIEERPCKVPSDRWGDERIGSSERLPTLAQALSLGRMEDELGGRGKTKVGKRRPLIPLIGDLFPKRKTSSDLRNTLCSPSFYSVLS</sequence>
<dbReference type="EMBL" id="KV876178">
    <property type="protein sequence ID" value="RZR74272.1"/>
    <property type="molecule type" value="Genomic_DNA"/>
</dbReference>
<organism evidence="1">
    <name type="scientific">Ensete ventricosum</name>
    <name type="common">Abyssinian banana</name>
    <name type="synonym">Musa ensete</name>
    <dbReference type="NCBI Taxonomy" id="4639"/>
    <lineage>
        <taxon>Eukaryota</taxon>
        <taxon>Viridiplantae</taxon>
        <taxon>Streptophyta</taxon>
        <taxon>Embryophyta</taxon>
        <taxon>Tracheophyta</taxon>
        <taxon>Spermatophyta</taxon>
        <taxon>Magnoliopsida</taxon>
        <taxon>Liliopsida</taxon>
        <taxon>Zingiberales</taxon>
        <taxon>Musaceae</taxon>
        <taxon>Ensete</taxon>
    </lineage>
</organism>
<dbReference type="AlphaFoldDB" id="A0A445MJ18"/>
<reference evidence="1" key="1">
    <citation type="journal article" date="2018" name="Data Brief">
        <title>Genome sequence data from 17 accessions of Ensete ventricosum, a staple food crop for millions in Ethiopia.</title>
        <authorList>
            <person name="Yemataw Z."/>
            <person name="Muzemil S."/>
            <person name="Ambachew D."/>
            <person name="Tripathi L."/>
            <person name="Tesfaye K."/>
            <person name="Chala A."/>
            <person name="Farbos A."/>
            <person name="O'Neill P."/>
            <person name="Moore K."/>
            <person name="Grant M."/>
            <person name="Studholme D.J."/>
        </authorList>
    </citation>
    <scope>NUCLEOTIDE SEQUENCE [LARGE SCALE GENOMIC DNA]</scope>
    <source>
        <tissue evidence="1">Leaf</tissue>
    </source>
</reference>
<protein>
    <submittedName>
        <fullName evidence="1">Uncharacterized protein</fullName>
    </submittedName>
</protein>
<dbReference type="Proteomes" id="UP000290560">
    <property type="component" value="Unassembled WGS sequence"/>
</dbReference>
<gene>
    <name evidence="1" type="ORF">BHM03_00034560</name>
</gene>
<accession>A0A445MJ18</accession>
<proteinExistence type="predicted"/>
<name>A0A445MJ18_ENSVE</name>
<evidence type="ECO:0000313" key="1">
    <source>
        <dbReference type="EMBL" id="RZR74272.1"/>
    </source>
</evidence>